<dbReference type="InterPro" id="IPR057511">
    <property type="entry name" value="WH_GDS1"/>
</dbReference>
<feature type="region of interest" description="Disordered" evidence="1">
    <location>
        <begin position="203"/>
        <end position="235"/>
    </location>
</feature>
<keyword evidence="4" id="KW-1185">Reference proteome</keyword>
<accession>A0A6A6U2M8</accession>
<dbReference type="Pfam" id="PF25318">
    <property type="entry name" value="WHD_GDS1"/>
    <property type="match status" value="1"/>
</dbReference>
<dbReference type="AlphaFoldDB" id="A0A6A6U2M8"/>
<dbReference type="EMBL" id="MU004240">
    <property type="protein sequence ID" value="KAF2665388.1"/>
    <property type="molecule type" value="Genomic_DNA"/>
</dbReference>
<organism evidence="3 4">
    <name type="scientific">Microthyrium microscopicum</name>
    <dbReference type="NCBI Taxonomy" id="703497"/>
    <lineage>
        <taxon>Eukaryota</taxon>
        <taxon>Fungi</taxon>
        <taxon>Dikarya</taxon>
        <taxon>Ascomycota</taxon>
        <taxon>Pezizomycotina</taxon>
        <taxon>Dothideomycetes</taxon>
        <taxon>Dothideomycetes incertae sedis</taxon>
        <taxon>Microthyriales</taxon>
        <taxon>Microthyriaceae</taxon>
        <taxon>Microthyrium</taxon>
    </lineage>
</organism>
<evidence type="ECO:0000256" key="1">
    <source>
        <dbReference type="SAM" id="MobiDB-lite"/>
    </source>
</evidence>
<gene>
    <name evidence="3" type="ORF">BT63DRAFT_442794</name>
</gene>
<evidence type="ECO:0000313" key="4">
    <source>
        <dbReference type="Proteomes" id="UP000799302"/>
    </source>
</evidence>
<evidence type="ECO:0000313" key="3">
    <source>
        <dbReference type="EMBL" id="KAF2665388.1"/>
    </source>
</evidence>
<name>A0A6A6U2M8_9PEZI</name>
<dbReference type="Proteomes" id="UP000799302">
    <property type="component" value="Unassembled WGS sequence"/>
</dbReference>
<feature type="domain" description="GDS1 winged helix" evidence="2">
    <location>
        <begin position="99"/>
        <end position="190"/>
    </location>
</feature>
<feature type="compositionally biased region" description="Low complexity" evidence="1">
    <location>
        <begin position="19"/>
        <end position="31"/>
    </location>
</feature>
<feature type="region of interest" description="Disordered" evidence="1">
    <location>
        <begin position="16"/>
        <end position="92"/>
    </location>
</feature>
<feature type="compositionally biased region" description="Polar residues" evidence="1">
    <location>
        <begin position="203"/>
        <end position="213"/>
    </location>
</feature>
<sequence>MAYSTRRKSVNLTLLGIHVPRPVQRSPPSSSAIDDFPAAKRIKRSHSDATAPDSLSSPPKFAVPLPKESRPTIAVHTPPPSPPPQAGGEREVPVPRKVDTEGINDDVVVATIEHLEKNDNRPALLKELAGTINYLPVVATSANQSAIISSRLTNFLKRPWTALAPCPLGKELVGTHPKRLFFFLMTQPRQAIPDPDAISKQNRIISPSLTSAPSEDEDLSIRRRSDMSPSPEVELTSPDLIEAEAQLSRSTSFESITTPGFSQSRTSAPLEHDEHEFTKTANSLQLRQAEAGAEKADVKIENAPSFEVTMFDEIIESSTQRSRELAVFGQADDAMLSRPSFFSSPLIFAQPDTEAGALRHTMPPLSLAITEDITDTSFVWTELQSPETLELDELEDLFESY</sequence>
<evidence type="ECO:0000259" key="2">
    <source>
        <dbReference type="Pfam" id="PF25318"/>
    </source>
</evidence>
<protein>
    <recommendedName>
        <fullName evidence="2">GDS1 winged helix domain-containing protein</fullName>
    </recommendedName>
</protein>
<reference evidence="3" key="1">
    <citation type="journal article" date="2020" name="Stud. Mycol.">
        <title>101 Dothideomycetes genomes: a test case for predicting lifestyles and emergence of pathogens.</title>
        <authorList>
            <person name="Haridas S."/>
            <person name="Albert R."/>
            <person name="Binder M."/>
            <person name="Bloem J."/>
            <person name="Labutti K."/>
            <person name="Salamov A."/>
            <person name="Andreopoulos B."/>
            <person name="Baker S."/>
            <person name="Barry K."/>
            <person name="Bills G."/>
            <person name="Bluhm B."/>
            <person name="Cannon C."/>
            <person name="Castanera R."/>
            <person name="Culley D."/>
            <person name="Daum C."/>
            <person name="Ezra D."/>
            <person name="Gonzalez J."/>
            <person name="Henrissat B."/>
            <person name="Kuo A."/>
            <person name="Liang C."/>
            <person name="Lipzen A."/>
            <person name="Lutzoni F."/>
            <person name="Magnuson J."/>
            <person name="Mondo S."/>
            <person name="Nolan M."/>
            <person name="Ohm R."/>
            <person name="Pangilinan J."/>
            <person name="Park H.-J."/>
            <person name="Ramirez L."/>
            <person name="Alfaro M."/>
            <person name="Sun H."/>
            <person name="Tritt A."/>
            <person name="Yoshinaga Y."/>
            <person name="Zwiers L.-H."/>
            <person name="Turgeon B."/>
            <person name="Goodwin S."/>
            <person name="Spatafora J."/>
            <person name="Crous P."/>
            <person name="Grigoriev I."/>
        </authorList>
    </citation>
    <scope>NUCLEOTIDE SEQUENCE</scope>
    <source>
        <strain evidence="3">CBS 115976</strain>
    </source>
</reference>
<dbReference type="OrthoDB" id="4150221at2759"/>
<proteinExistence type="predicted"/>